<name>A0A2X1AQF6_9BACI</name>
<sequence>MINDRGLLKWGAFKIPEHENLLSQTVSEMKKEPQYDLTEWELEDLQLEISNAADQGKLITLTIRRENDFKDLTGTIKRINGDANCLILDTLTGSKQIPFSALFKACLEE</sequence>
<proteinExistence type="predicted"/>
<evidence type="ECO:0000313" key="1">
    <source>
        <dbReference type="EMBL" id="SPU40674.1"/>
    </source>
</evidence>
<gene>
    <name evidence="1" type="primary">yolD</name>
    <name evidence="1" type="ORF">NCTC7582_05218</name>
</gene>
<protein>
    <submittedName>
        <fullName evidence="1">YolD-like protein</fullName>
    </submittedName>
</protein>
<evidence type="ECO:0000313" key="2">
    <source>
        <dbReference type="Proteomes" id="UP000251431"/>
    </source>
</evidence>
<reference evidence="1 2" key="1">
    <citation type="submission" date="2018-06" db="EMBL/GenBank/DDBJ databases">
        <authorList>
            <consortium name="Pathogen Informatics"/>
            <person name="Doyle S."/>
        </authorList>
    </citation>
    <scope>NUCLEOTIDE SEQUENCE [LARGE SCALE GENOMIC DNA]</scope>
    <source>
        <strain evidence="1 2">NCTC7582</strain>
    </source>
</reference>
<accession>A0A2X1AQF6</accession>
<dbReference type="AlphaFoldDB" id="A0A2X1AQF6"/>
<dbReference type="InterPro" id="IPR014962">
    <property type="entry name" value="YolD"/>
</dbReference>
<dbReference type="EMBL" id="UAQE01000008">
    <property type="protein sequence ID" value="SPU40674.1"/>
    <property type="molecule type" value="Genomic_DNA"/>
</dbReference>
<dbReference type="Proteomes" id="UP000251431">
    <property type="component" value="Unassembled WGS sequence"/>
</dbReference>
<organism evidence="1 2">
    <name type="scientific">Lysinibacillus capsici</name>
    <dbReference type="NCBI Taxonomy" id="2115968"/>
    <lineage>
        <taxon>Bacteria</taxon>
        <taxon>Bacillati</taxon>
        <taxon>Bacillota</taxon>
        <taxon>Bacilli</taxon>
        <taxon>Bacillales</taxon>
        <taxon>Bacillaceae</taxon>
        <taxon>Lysinibacillus</taxon>
    </lineage>
</organism>
<dbReference type="Pfam" id="PF08863">
    <property type="entry name" value="YolD"/>
    <property type="match status" value="1"/>
</dbReference>
<dbReference type="RefSeq" id="WP_181574736.1">
    <property type="nucleotide sequence ID" value="NZ_UAQE01000008.1"/>
</dbReference>